<dbReference type="PANTHER" id="PTHR43874:SF87">
    <property type="entry name" value="HTH MYB-TYPE DOMAIN-CONTAINING PROTEIN"/>
    <property type="match status" value="1"/>
</dbReference>
<dbReference type="GO" id="GO:0009736">
    <property type="term" value="P:cytokinin-activated signaling pathway"/>
    <property type="evidence" value="ECO:0007669"/>
    <property type="project" value="InterPro"/>
</dbReference>
<feature type="domain" description="Response regulatory" evidence="6">
    <location>
        <begin position="17"/>
        <end position="132"/>
    </location>
</feature>
<dbReference type="AlphaFoldDB" id="A0A6I9T3K4"/>
<organism evidence="7 8">
    <name type="scientific">Sesamum indicum</name>
    <name type="common">Oriental sesame</name>
    <name type="synonym">Sesamum orientale</name>
    <dbReference type="NCBI Taxonomy" id="4182"/>
    <lineage>
        <taxon>Eukaryota</taxon>
        <taxon>Viridiplantae</taxon>
        <taxon>Streptophyta</taxon>
        <taxon>Embryophyta</taxon>
        <taxon>Tracheophyta</taxon>
        <taxon>Spermatophyta</taxon>
        <taxon>Magnoliopsida</taxon>
        <taxon>eudicotyledons</taxon>
        <taxon>Gunneridae</taxon>
        <taxon>Pentapetalae</taxon>
        <taxon>asterids</taxon>
        <taxon>lamiids</taxon>
        <taxon>Lamiales</taxon>
        <taxon>Pedaliaceae</taxon>
        <taxon>Sesamum</taxon>
    </lineage>
</organism>
<dbReference type="Proteomes" id="UP000504604">
    <property type="component" value="Linkage group LG1"/>
</dbReference>
<dbReference type="InParanoid" id="A0A6I9T3K4"/>
<sequence>MSQEKATAVPTRFRGLRVLLVDNDTASLLDVASKLEDYSYSATTTELATVALSILGQRKDQFDLVMVDTNIPEMDIFKFIESVQLIKDFPIILMSSELNKNVVEEAMSKGACFFLKKPISAKNLKNVWQHVYRKSTNENIRCRKGEVKGNADQEAASQGAKPEGKSKVLEIVNDITLPEQESEQVGDSDQIENNVNNLVKGKRLLTISEGTCTKRSVPTENNEPGEFKRKRTDQDEGNKITGTATINASELTHHRPFRVSQKHGVESPATELNRVTAQPVDHQSMQTLLKSNSSHKRGLLSATPSPQLGVGSLENHSSFPGGLSGLHKQVGRSQEVDKLQVFGDSSHFSAGFLKLLQEKGYRNEPNPCEGLSIRSKFSSSMACLNQNPEFTTDLGSSLCMLNERNDRKLNTLELNVQMSESGRSSPQVNNSHQEKSKEFVSKEGKFHI</sequence>
<accession>A0A6I9T3K4</accession>
<evidence type="ECO:0000256" key="1">
    <source>
        <dbReference type="ARBA" id="ARBA00023012"/>
    </source>
</evidence>
<evidence type="ECO:0000313" key="8">
    <source>
        <dbReference type="RefSeq" id="XP_011078282.1"/>
    </source>
</evidence>
<feature type="region of interest" description="Disordered" evidence="5">
    <location>
        <begin position="214"/>
        <end position="239"/>
    </location>
</feature>
<dbReference type="CDD" id="cd17584">
    <property type="entry name" value="REC_typeB_ARR-like"/>
    <property type="match status" value="1"/>
</dbReference>
<feature type="region of interest" description="Disordered" evidence="5">
    <location>
        <begin position="418"/>
        <end position="448"/>
    </location>
</feature>
<dbReference type="GO" id="GO:0000160">
    <property type="term" value="P:phosphorelay signal transduction system"/>
    <property type="evidence" value="ECO:0007669"/>
    <property type="project" value="UniProtKB-KW"/>
</dbReference>
<keyword evidence="4" id="KW-0597">Phosphoprotein</keyword>
<dbReference type="InterPro" id="IPR001789">
    <property type="entry name" value="Sig_transdc_resp-reg_receiver"/>
</dbReference>
<gene>
    <name evidence="8" type="primary">LOC105162066</name>
</gene>
<feature type="compositionally biased region" description="Polar residues" evidence="5">
    <location>
        <begin position="418"/>
        <end position="431"/>
    </location>
</feature>
<evidence type="ECO:0000256" key="5">
    <source>
        <dbReference type="SAM" id="MobiDB-lite"/>
    </source>
</evidence>
<dbReference type="SUPFAM" id="SSF52172">
    <property type="entry name" value="CheY-like"/>
    <property type="match status" value="1"/>
</dbReference>
<dbReference type="RefSeq" id="XP_011078282.1">
    <property type="nucleotide sequence ID" value="XM_011079980.1"/>
</dbReference>
<keyword evidence="3" id="KW-0804">Transcription</keyword>
<feature type="region of interest" description="Disordered" evidence="5">
    <location>
        <begin position="145"/>
        <end position="165"/>
    </location>
</feature>
<name>A0A6I9T3K4_SESIN</name>
<evidence type="ECO:0000256" key="2">
    <source>
        <dbReference type="ARBA" id="ARBA00023015"/>
    </source>
</evidence>
<dbReference type="Pfam" id="PF00072">
    <property type="entry name" value="Response_reg"/>
    <property type="match status" value="1"/>
</dbReference>
<dbReference type="PROSITE" id="PS50110">
    <property type="entry name" value="RESPONSE_REGULATORY"/>
    <property type="match status" value="1"/>
</dbReference>
<dbReference type="PANTHER" id="PTHR43874">
    <property type="entry name" value="TWO-COMPONENT RESPONSE REGULATOR"/>
    <property type="match status" value="1"/>
</dbReference>
<feature type="modified residue" description="4-aspartylphosphate" evidence="4">
    <location>
        <position position="68"/>
    </location>
</feature>
<keyword evidence="7" id="KW-1185">Reference proteome</keyword>
<dbReference type="SMART" id="SM00448">
    <property type="entry name" value="REC"/>
    <property type="match status" value="1"/>
</dbReference>
<keyword evidence="2" id="KW-0805">Transcription regulation</keyword>
<dbReference type="InterPro" id="IPR011006">
    <property type="entry name" value="CheY-like_superfamily"/>
</dbReference>
<evidence type="ECO:0000256" key="4">
    <source>
        <dbReference type="PROSITE-ProRule" id="PRU00169"/>
    </source>
</evidence>
<proteinExistence type="predicted"/>
<keyword evidence="1" id="KW-0902">Two-component regulatory system</keyword>
<dbReference type="Gene3D" id="3.40.50.2300">
    <property type="match status" value="1"/>
</dbReference>
<evidence type="ECO:0000313" key="7">
    <source>
        <dbReference type="Proteomes" id="UP000504604"/>
    </source>
</evidence>
<dbReference type="OrthoDB" id="1743485at2759"/>
<reference evidence="7" key="1">
    <citation type="submission" date="2024-10" db="UniProtKB">
        <authorList>
            <consortium name="RefSeq"/>
        </authorList>
    </citation>
    <scope>NUCLEOTIDE SEQUENCE [LARGE SCALE GENOMIC DNA]</scope>
    <source>
        <strain evidence="7">cv. Zhongzhi No. 13</strain>
    </source>
</reference>
<protein>
    <submittedName>
        <fullName evidence="8">Two-component response regulator ARR14-like</fullName>
    </submittedName>
</protein>
<dbReference type="GeneID" id="105162066"/>
<evidence type="ECO:0000256" key="3">
    <source>
        <dbReference type="ARBA" id="ARBA00023163"/>
    </source>
</evidence>
<dbReference type="Gramene" id="SIN_1013709.t">
    <property type="protein sequence ID" value="SIN_1013709.t"/>
    <property type="gene ID" value="SIN_1013709"/>
</dbReference>
<feature type="compositionally biased region" description="Basic and acidic residues" evidence="5">
    <location>
        <begin position="432"/>
        <end position="448"/>
    </location>
</feature>
<dbReference type="InterPro" id="IPR045279">
    <property type="entry name" value="ARR-like"/>
</dbReference>
<evidence type="ECO:0000259" key="6">
    <source>
        <dbReference type="PROSITE" id="PS50110"/>
    </source>
</evidence>
<dbReference type="KEGG" id="sind:105162066"/>
<reference evidence="8" key="2">
    <citation type="submission" date="2025-08" db="UniProtKB">
        <authorList>
            <consortium name="RefSeq"/>
        </authorList>
    </citation>
    <scope>IDENTIFICATION</scope>
</reference>